<proteinExistence type="predicted"/>
<accession>A0A8S5RT27</accession>
<sequence>MVRTASGRTLFLDSRAEAEDARIRAGGGSIRRVG</sequence>
<name>A0A8S5RT27_9CAUD</name>
<reference evidence="1" key="1">
    <citation type="journal article" date="2021" name="Proc. Natl. Acad. Sci. U.S.A.">
        <title>A Catalog of Tens of Thousands of Viruses from Human Metagenomes Reveals Hidden Associations with Chronic Diseases.</title>
        <authorList>
            <person name="Tisza M.J."/>
            <person name="Buck C.B."/>
        </authorList>
    </citation>
    <scope>NUCLEOTIDE SEQUENCE</scope>
    <source>
        <strain evidence="1">CtZF426</strain>
    </source>
</reference>
<protein>
    <submittedName>
        <fullName evidence="1">Uncharacterized protein</fullName>
    </submittedName>
</protein>
<dbReference type="EMBL" id="BK057799">
    <property type="protein sequence ID" value="DAE92397.1"/>
    <property type="molecule type" value="Genomic_DNA"/>
</dbReference>
<organism evidence="1">
    <name type="scientific">Siphoviridae sp. ctZF426</name>
    <dbReference type="NCBI Taxonomy" id="2827580"/>
    <lineage>
        <taxon>Viruses</taxon>
        <taxon>Duplodnaviria</taxon>
        <taxon>Heunggongvirae</taxon>
        <taxon>Uroviricota</taxon>
        <taxon>Caudoviricetes</taxon>
    </lineage>
</organism>
<evidence type="ECO:0000313" key="1">
    <source>
        <dbReference type="EMBL" id="DAE92397.1"/>
    </source>
</evidence>